<keyword evidence="1" id="KW-0732">Signal</keyword>
<protein>
    <submittedName>
        <fullName evidence="2">Uncharacterized protein</fullName>
    </submittedName>
</protein>
<sequence length="121" mass="13583">MKYLCAFLLFSLTAHAQNAMYGFSTNYGSKMTLSEFGEKNASYCWDKSRPVACFTTSSHTACVGIAQYKNSTMYVATSCHSTSYNNRQGLTLDHECCKENLDCKSGTCREWLCYDPNNKDA</sequence>
<gene>
    <name evidence="2" type="ORF">BGW38_001503</name>
</gene>
<dbReference type="AlphaFoldDB" id="A0A9P6KI01"/>
<feature type="chain" id="PRO_5040381485" evidence="1">
    <location>
        <begin position="17"/>
        <end position="121"/>
    </location>
</feature>
<evidence type="ECO:0000313" key="2">
    <source>
        <dbReference type="EMBL" id="KAF9585623.1"/>
    </source>
</evidence>
<evidence type="ECO:0000256" key="1">
    <source>
        <dbReference type="SAM" id="SignalP"/>
    </source>
</evidence>
<keyword evidence="3" id="KW-1185">Reference proteome</keyword>
<dbReference type="EMBL" id="JAABOA010000148">
    <property type="protein sequence ID" value="KAF9585623.1"/>
    <property type="molecule type" value="Genomic_DNA"/>
</dbReference>
<proteinExistence type="predicted"/>
<accession>A0A9P6KI01</accession>
<comment type="caution">
    <text evidence="2">The sequence shown here is derived from an EMBL/GenBank/DDBJ whole genome shotgun (WGS) entry which is preliminary data.</text>
</comment>
<dbReference type="OrthoDB" id="2348687at2759"/>
<feature type="signal peptide" evidence="1">
    <location>
        <begin position="1"/>
        <end position="16"/>
    </location>
</feature>
<name>A0A9P6KI01_9FUNG</name>
<reference evidence="2" key="1">
    <citation type="journal article" date="2020" name="Fungal Divers.">
        <title>Resolving the Mortierellaceae phylogeny through synthesis of multi-gene phylogenetics and phylogenomics.</title>
        <authorList>
            <person name="Vandepol N."/>
            <person name="Liber J."/>
            <person name="Desiro A."/>
            <person name="Na H."/>
            <person name="Kennedy M."/>
            <person name="Barry K."/>
            <person name="Grigoriev I.V."/>
            <person name="Miller A.N."/>
            <person name="O'Donnell K."/>
            <person name="Stajich J.E."/>
            <person name="Bonito G."/>
        </authorList>
    </citation>
    <scope>NUCLEOTIDE SEQUENCE</scope>
    <source>
        <strain evidence="2">KOD1015</strain>
    </source>
</reference>
<organism evidence="2 3">
    <name type="scientific">Lunasporangiospora selenospora</name>
    <dbReference type="NCBI Taxonomy" id="979761"/>
    <lineage>
        <taxon>Eukaryota</taxon>
        <taxon>Fungi</taxon>
        <taxon>Fungi incertae sedis</taxon>
        <taxon>Mucoromycota</taxon>
        <taxon>Mortierellomycotina</taxon>
        <taxon>Mortierellomycetes</taxon>
        <taxon>Mortierellales</taxon>
        <taxon>Mortierellaceae</taxon>
        <taxon>Lunasporangiospora</taxon>
    </lineage>
</organism>
<evidence type="ECO:0000313" key="3">
    <source>
        <dbReference type="Proteomes" id="UP000780801"/>
    </source>
</evidence>
<dbReference type="Proteomes" id="UP000780801">
    <property type="component" value="Unassembled WGS sequence"/>
</dbReference>